<gene>
    <name evidence="1" type="ORF">SAMN04487820_102529</name>
</gene>
<dbReference type="Pfam" id="PF17411">
    <property type="entry name" value="SmaI"/>
    <property type="match status" value="1"/>
</dbReference>
<accession>A0A1G8XE50</accession>
<organism evidence="1 2">
    <name type="scientific">Actinopolyspora mzabensis</name>
    <dbReference type="NCBI Taxonomy" id="995066"/>
    <lineage>
        <taxon>Bacteria</taxon>
        <taxon>Bacillati</taxon>
        <taxon>Actinomycetota</taxon>
        <taxon>Actinomycetes</taxon>
        <taxon>Actinopolysporales</taxon>
        <taxon>Actinopolysporaceae</taxon>
        <taxon>Actinopolyspora</taxon>
    </lineage>
</organism>
<dbReference type="AlphaFoldDB" id="A0A1G8XE50"/>
<evidence type="ECO:0000313" key="1">
    <source>
        <dbReference type="EMBL" id="SDJ88751.1"/>
    </source>
</evidence>
<reference evidence="2" key="1">
    <citation type="submission" date="2016-10" db="EMBL/GenBank/DDBJ databases">
        <authorList>
            <person name="Varghese N."/>
            <person name="Submissions S."/>
        </authorList>
    </citation>
    <scope>NUCLEOTIDE SEQUENCE [LARGE SCALE GENOMIC DNA]</scope>
    <source>
        <strain evidence="2">DSM 45460</strain>
    </source>
</reference>
<sequence>MVETYLVTGQNARDDLHDKIDALNTSQVYRVSQYVDALTRSLFEGINPESSLVTTSWLEEFRSRIQAHHAVNIAPLTRTTFEDAFAAACEAAGSDTLKSESATNRFWDIAVDHSYYSLKTTAAKNISHYYLHISKLTEAAWIQDQRTASGRRDKTLELFHEFRYQVKSIFMLRGFKNDDLTVSRYELVEIPGTLFDPIFQVPVTEFNADGPKIKLPYGSITPDLEIRIDRSDAKVTIGQIQRESCIVHGTWDFPPAA</sequence>
<dbReference type="EMBL" id="FNFM01000002">
    <property type="protein sequence ID" value="SDJ88751.1"/>
    <property type="molecule type" value="Genomic_DNA"/>
</dbReference>
<keyword evidence="2" id="KW-1185">Reference proteome</keyword>
<dbReference type="Proteomes" id="UP000199213">
    <property type="component" value="Unassembled WGS sequence"/>
</dbReference>
<dbReference type="InterPro" id="IPR049519">
    <property type="entry name" value="SmaI"/>
</dbReference>
<protein>
    <submittedName>
        <fullName evidence="1">Uncharacterized protein</fullName>
    </submittedName>
</protein>
<dbReference type="GO" id="GO:0009036">
    <property type="term" value="F:type II site-specific deoxyribonuclease activity"/>
    <property type="evidence" value="ECO:0007669"/>
    <property type="project" value="InterPro"/>
</dbReference>
<proteinExistence type="predicted"/>
<evidence type="ECO:0000313" key="2">
    <source>
        <dbReference type="Proteomes" id="UP000199213"/>
    </source>
</evidence>
<name>A0A1G8XE50_ACTMZ</name>